<dbReference type="OrthoDB" id="9812645at2"/>
<organism evidence="5 6">
    <name type="scientific">Hyphomonas chukchiensis</name>
    <dbReference type="NCBI Taxonomy" id="1280947"/>
    <lineage>
        <taxon>Bacteria</taxon>
        <taxon>Pseudomonadati</taxon>
        <taxon>Pseudomonadota</taxon>
        <taxon>Alphaproteobacteria</taxon>
        <taxon>Hyphomonadales</taxon>
        <taxon>Hyphomonadaceae</taxon>
        <taxon>Hyphomonas</taxon>
    </lineage>
</organism>
<dbReference type="EMBL" id="AWFG01000052">
    <property type="protein sequence ID" value="KCZ56191.1"/>
    <property type="molecule type" value="Genomic_DNA"/>
</dbReference>
<proteinExistence type="predicted"/>
<dbReference type="InterPro" id="IPR008920">
    <property type="entry name" value="TF_FadR/GntR_C"/>
</dbReference>
<keyword evidence="3" id="KW-0804">Transcription</keyword>
<dbReference type="SUPFAM" id="SSF46785">
    <property type="entry name" value="Winged helix' DNA-binding domain"/>
    <property type="match status" value="1"/>
</dbReference>
<dbReference type="InterPro" id="IPR011711">
    <property type="entry name" value="GntR_C"/>
</dbReference>
<dbReference type="PANTHER" id="PTHR43537:SF49">
    <property type="entry name" value="TRANSCRIPTIONAL REGULATORY PROTEIN"/>
    <property type="match status" value="1"/>
</dbReference>
<dbReference type="AlphaFoldDB" id="A0A062U7A1"/>
<dbReference type="PATRIC" id="fig|1280947.3.peg.3015"/>
<dbReference type="InterPro" id="IPR036388">
    <property type="entry name" value="WH-like_DNA-bd_sf"/>
</dbReference>
<dbReference type="STRING" id="1280947.HY30_08015"/>
<keyword evidence="1" id="KW-0805">Transcription regulation</keyword>
<comment type="caution">
    <text evidence="5">The sequence shown here is derived from an EMBL/GenBank/DDBJ whole genome shotgun (WGS) entry which is preliminary data.</text>
</comment>
<dbReference type="Gene3D" id="1.20.120.530">
    <property type="entry name" value="GntR ligand-binding domain-like"/>
    <property type="match status" value="1"/>
</dbReference>
<dbReference type="Pfam" id="PF00392">
    <property type="entry name" value="GntR"/>
    <property type="match status" value="1"/>
</dbReference>
<dbReference type="InterPro" id="IPR036390">
    <property type="entry name" value="WH_DNA-bd_sf"/>
</dbReference>
<dbReference type="PANTHER" id="PTHR43537">
    <property type="entry name" value="TRANSCRIPTIONAL REGULATOR, GNTR FAMILY"/>
    <property type="match status" value="1"/>
</dbReference>
<evidence type="ECO:0000256" key="2">
    <source>
        <dbReference type="ARBA" id="ARBA00023125"/>
    </source>
</evidence>
<sequence length="256" mass="28931">MKVISVPDQPEELPQEVITDALTQDRVIAAALIEDIVEWRIPPGSWIREREIAKRFEVSHAPVREAFRQIANIGLVEVVPWRGARVAVIDKQATIEILELWKSLFGVVCRLASQRMTDSEAEQLVARVKEFTAIAHATRNTFDHLAVSNRIGAYIAHCARAPQSKTLLDRVAIVAKWQQRIISQKFLEDLPVAPALKSAEIYERLCAAIKARQPDKADELARALIGNLQDYYQEALATYLDAQAVEQARRKPPRRK</sequence>
<dbReference type="Proteomes" id="UP000027190">
    <property type="component" value="Unassembled WGS sequence"/>
</dbReference>
<name>A0A062U7A1_9PROT</name>
<dbReference type="GO" id="GO:0003677">
    <property type="term" value="F:DNA binding"/>
    <property type="evidence" value="ECO:0007669"/>
    <property type="project" value="UniProtKB-KW"/>
</dbReference>
<evidence type="ECO:0000256" key="3">
    <source>
        <dbReference type="ARBA" id="ARBA00023163"/>
    </source>
</evidence>
<protein>
    <recommendedName>
        <fullName evidence="4">HTH gntR-type domain-containing protein</fullName>
    </recommendedName>
</protein>
<dbReference type="Gene3D" id="1.10.10.10">
    <property type="entry name" value="Winged helix-like DNA-binding domain superfamily/Winged helix DNA-binding domain"/>
    <property type="match status" value="1"/>
</dbReference>
<dbReference type="InterPro" id="IPR000524">
    <property type="entry name" value="Tscrpt_reg_HTH_GntR"/>
</dbReference>
<evidence type="ECO:0000313" key="5">
    <source>
        <dbReference type="EMBL" id="KCZ56191.1"/>
    </source>
</evidence>
<dbReference type="PROSITE" id="PS50949">
    <property type="entry name" value="HTH_GNTR"/>
    <property type="match status" value="1"/>
</dbReference>
<dbReference type="RefSeq" id="WP_051615546.1">
    <property type="nucleotide sequence ID" value="NZ_AWFG01000052.1"/>
</dbReference>
<feature type="domain" description="HTH gntR-type" evidence="4">
    <location>
        <begin position="22"/>
        <end position="89"/>
    </location>
</feature>
<evidence type="ECO:0000259" key="4">
    <source>
        <dbReference type="PROSITE" id="PS50949"/>
    </source>
</evidence>
<gene>
    <name evidence="5" type="ORF">HY30_08015</name>
</gene>
<keyword evidence="6" id="KW-1185">Reference proteome</keyword>
<reference evidence="5 6" key="1">
    <citation type="journal article" date="2014" name="Antonie Van Leeuwenhoek">
        <title>Hyphomonas beringensis sp. nov. and Hyphomonas chukchiensis sp. nov., isolated from surface seawater of the Bering Sea and Chukchi Sea.</title>
        <authorList>
            <person name="Li C."/>
            <person name="Lai Q."/>
            <person name="Li G."/>
            <person name="Dong C."/>
            <person name="Wang J."/>
            <person name="Liao Y."/>
            <person name="Shao Z."/>
        </authorList>
    </citation>
    <scope>NUCLEOTIDE SEQUENCE [LARGE SCALE GENOMIC DNA]</scope>
    <source>
        <strain evidence="5 6">BH-BN04-4</strain>
    </source>
</reference>
<dbReference type="eggNOG" id="COG1802">
    <property type="taxonomic scope" value="Bacteria"/>
</dbReference>
<accession>A0A062U7A1</accession>
<evidence type="ECO:0000256" key="1">
    <source>
        <dbReference type="ARBA" id="ARBA00023015"/>
    </source>
</evidence>
<dbReference type="SMART" id="SM00895">
    <property type="entry name" value="FCD"/>
    <property type="match status" value="1"/>
</dbReference>
<dbReference type="SMART" id="SM00345">
    <property type="entry name" value="HTH_GNTR"/>
    <property type="match status" value="1"/>
</dbReference>
<dbReference type="GO" id="GO:0003700">
    <property type="term" value="F:DNA-binding transcription factor activity"/>
    <property type="evidence" value="ECO:0007669"/>
    <property type="project" value="InterPro"/>
</dbReference>
<keyword evidence="2" id="KW-0238">DNA-binding</keyword>
<dbReference type="Pfam" id="PF07729">
    <property type="entry name" value="FCD"/>
    <property type="match status" value="1"/>
</dbReference>
<evidence type="ECO:0000313" key="6">
    <source>
        <dbReference type="Proteomes" id="UP000027190"/>
    </source>
</evidence>